<dbReference type="Pfam" id="PF18152">
    <property type="entry name" value="DAHP_snth_FXD"/>
    <property type="match status" value="1"/>
</dbReference>
<dbReference type="Proteomes" id="UP000029409">
    <property type="component" value="Chromosome"/>
</dbReference>
<protein>
    <recommendedName>
        <fullName evidence="1">DAHP synthase ferredoxin-like domain-containing protein</fullName>
    </recommendedName>
</protein>
<organism evidence="2 3">
    <name type="scientific">Paenibacillus durus</name>
    <name type="common">Paenibacillus azotofixans</name>
    <dbReference type="NCBI Taxonomy" id="44251"/>
    <lineage>
        <taxon>Bacteria</taxon>
        <taxon>Bacillati</taxon>
        <taxon>Bacillota</taxon>
        <taxon>Bacilli</taxon>
        <taxon>Bacillales</taxon>
        <taxon>Paenibacillaceae</taxon>
        <taxon>Paenibacillus</taxon>
    </lineage>
</organism>
<dbReference type="KEGG" id="pdu:PDUR_23515"/>
<reference evidence="2 3" key="1">
    <citation type="submission" date="2014-08" db="EMBL/GenBank/DDBJ databases">
        <title>Comparative genomics of the Paenibacillus odorifer group.</title>
        <authorList>
            <person name="den Bakker H.C."/>
            <person name="Tsai Y.-C."/>
            <person name="Martin N."/>
            <person name="Korlach J."/>
            <person name="Wiedmann M."/>
        </authorList>
    </citation>
    <scope>NUCLEOTIDE SEQUENCE [LARGE SCALE GENOMIC DNA]</scope>
    <source>
        <strain evidence="2 3">DSM 1735</strain>
    </source>
</reference>
<dbReference type="EMBL" id="CP009288">
    <property type="protein sequence ID" value="AIQ14527.1"/>
    <property type="molecule type" value="Genomic_DNA"/>
</dbReference>
<name>A0A089HTX2_PAEDU</name>
<dbReference type="RefSeq" id="WP_042208287.1">
    <property type="nucleotide sequence ID" value="NZ_CP009288.1"/>
</dbReference>
<dbReference type="OrthoDB" id="2627542at2"/>
<accession>A0A089HTX2</accession>
<dbReference type="Gene3D" id="3.30.70.1140">
    <property type="entry name" value="Phospho-2-dehydro-3-deoxyheptonate aldolase, domain 1"/>
    <property type="match status" value="1"/>
</dbReference>
<evidence type="ECO:0000313" key="2">
    <source>
        <dbReference type="EMBL" id="AIQ14527.1"/>
    </source>
</evidence>
<evidence type="ECO:0000259" key="1">
    <source>
        <dbReference type="Pfam" id="PF18152"/>
    </source>
</evidence>
<sequence length="67" mass="7402">MMIVASNQKEELQAIVNILESEGLKVYTQRETHRTIIGMAGSIKPRLADLLSQMKGVENVIANSFAN</sequence>
<dbReference type="InterPro" id="IPR041071">
    <property type="entry name" value="DAHP_snth_FXD"/>
</dbReference>
<dbReference type="AlphaFoldDB" id="A0A089HTX2"/>
<evidence type="ECO:0000313" key="3">
    <source>
        <dbReference type="Proteomes" id="UP000029409"/>
    </source>
</evidence>
<feature type="domain" description="DAHP synthase ferredoxin-like" evidence="1">
    <location>
        <begin position="7"/>
        <end position="61"/>
    </location>
</feature>
<gene>
    <name evidence="2" type="ORF">PDUR_23515</name>
</gene>
<keyword evidence="3" id="KW-1185">Reference proteome</keyword>
<proteinExistence type="predicted"/>
<dbReference type="STRING" id="44251.PDUR_23515"/>